<dbReference type="GO" id="GO:0006777">
    <property type="term" value="P:Mo-molybdopterin cofactor biosynthetic process"/>
    <property type="evidence" value="ECO:0007669"/>
    <property type="project" value="InterPro"/>
</dbReference>
<dbReference type="InterPro" id="IPR012675">
    <property type="entry name" value="Beta-grasp_dom_sf"/>
</dbReference>
<accession>A0A0F9XKS4</accession>
<dbReference type="AlphaFoldDB" id="A0A0F9XKS4"/>
<dbReference type="UniPathway" id="UPA00344"/>
<sequence>MIMNVLFFGITKDIVGSSEISFSNELQPTSVASLKKQLIESYPEFSKLNSLAVAVNSEYADDSVLLKGNEEIAIIPPVSGG</sequence>
<dbReference type="InterPro" id="IPR016155">
    <property type="entry name" value="Mopterin_synth/thiamin_S_b"/>
</dbReference>
<name>A0A0F9XKS4_9ZZZZ</name>
<gene>
    <name evidence="2" type="ORF">LCGC14_0133070</name>
</gene>
<dbReference type="GO" id="GO:1990133">
    <property type="term" value="C:molybdopterin adenylyltransferase complex"/>
    <property type="evidence" value="ECO:0007669"/>
    <property type="project" value="TreeGrafter"/>
</dbReference>
<keyword evidence="1" id="KW-0547">Nucleotide-binding</keyword>
<evidence type="ECO:0000256" key="1">
    <source>
        <dbReference type="ARBA" id="ARBA00022741"/>
    </source>
</evidence>
<comment type="caution">
    <text evidence="2">The sequence shown here is derived from an EMBL/GenBank/DDBJ whole genome shotgun (WGS) entry which is preliminary data.</text>
</comment>
<proteinExistence type="predicted"/>
<dbReference type="SUPFAM" id="SSF54285">
    <property type="entry name" value="MoaD/ThiS"/>
    <property type="match status" value="1"/>
</dbReference>
<dbReference type="CDD" id="cd00754">
    <property type="entry name" value="Ubl_MoaD"/>
    <property type="match status" value="1"/>
</dbReference>
<dbReference type="PANTHER" id="PTHR33359">
    <property type="entry name" value="MOLYBDOPTERIN SYNTHASE SULFUR CARRIER SUBUNIT"/>
    <property type="match status" value="1"/>
</dbReference>
<evidence type="ECO:0008006" key="3">
    <source>
        <dbReference type="Google" id="ProtNLM"/>
    </source>
</evidence>
<dbReference type="InterPro" id="IPR003749">
    <property type="entry name" value="ThiS/MoaD-like"/>
</dbReference>
<dbReference type="EMBL" id="LAZR01000044">
    <property type="protein sequence ID" value="KKN99886.1"/>
    <property type="molecule type" value="Genomic_DNA"/>
</dbReference>
<protein>
    <recommendedName>
        <fullName evidence="3">Molybdopterin synthase sulfur carrier subunit</fullName>
    </recommendedName>
</protein>
<dbReference type="InterPro" id="IPR044672">
    <property type="entry name" value="MOCS2A"/>
</dbReference>
<dbReference type="GO" id="GO:0000166">
    <property type="term" value="F:nucleotide binding"/>
    <property type="evidence" value="ECO:0007669"/>
    <property type="project" value="UniProtKB-KW"/>
</dbReference>
<dbReference type="Pfam" id="PF02597">
    <property type="entry name" value="ThiS"/>
    <property type="match status" value="1"/>
</dbReference>
<reference evidence="2" key="1">
    <citation type="journal article" date="2015" name="Nature">
        <title>Complex archaea that bridge the gap between prokaryotes and eukaryotes.</title>
        <authorList>
            <person name="Spang A."/>
            <person name="Saw J.H."/>
            <person name="Jorgensen S.L."/>
            <person name="Zaremba-Niedzwiedzka K."/>
            <person name="Martijn J."/>
            <person name="Lind A.E."/>
            <person name="van Eijk R."/>
            <person name="Schleper C."/>
            <person name="Guy L."/>
            <person name="Ettema T.J."/>
        </authorList>
    </citation>
    <scope>NUCLEOTIDE SEQUENCE</scope>
</reference>
<organism evidence="2">
    <name type="scientific">marine sediment metagenome</name>
    <dbReference type="NCBI Taxonomy" id="412755"/>
    <lineage>
        <taxon>unclassified sequences</taxon>
        <taxon>metagenomes</taxon>
        <taxon>ecological metagenomes</taxon>
    </lineage>
</organism>
<dbReference type="Gene3D" id="3.10.20.30">
    <property type="match status" value="1"/>
</dbReference>
<dbReference type="PANTHER" id="PTHR33359:SF1">
    <property type="entry name" value="MOLYBDOPTERIN SYNTHASE SULFUR CARRIER SUBUNIT"/>
    <property type="match status" value="1"/>
</dbReference>
<evidence type="ECO:0000313" key="2">
    <source>
        <dbReference type="EMBL" id="KKN99886.1"/>
    </source>
</evidence>